<evidence type="ECO:0008006" key="3">
    <source>
        <dbReference type="Google" id="ProtNLM"/>
    </source>
</evidence>
<organism evidence="1 2">
    <name type="scientific">Sporosarcina luteola</name>
    <dbReference type="NCBI Taxonomy" id="582850"/>
    <lineage>
        <taxon>Bacteria</taxon>
        <taxon>Bacillati</taxon>
        <taxon>Bacillota</taxon>
        <taxon>Bacilli</taxon>
        <taxon>Bacillales</taxon>
        <taxon>Caryophanaceae</taxon>
        <taxon>Sporosarcina</taxon>
    </lineage>
</organism>
<dbReference type="AlphaFoldDB" id="A0A511Z842"/>
<dbReference type="Proteomes" id="UP000321901">
    <property type="component" value="Unassembled WGS sequence"/>
</dbReference>
<evidence type="ECO:0000313" key="2">
    <source>
        <dbReference type="Proteomes" id="UP000321901"/>
    </source>
</evidence>
<protein>
    <recommendedName>
        <fullName evidence="3">Nucleoid-associated protein</fullName>
    </recommendedName>
</protein>
<dbReference type="InterPro" id="IPR007358">
    <property type="entry name" value="Nucleoid_associated_NdpA"/>
</dbReference>
<evidence type="ECO:0000313" key="1">
    <source>
        <dbReference type="EMBL" id="GEN83584.1"/>
    </source>
</evidence>
<proteinExistence type="predicted"/>
<reference evidence="1 2" key="1">
    <citation type="submission" date="2019-07" db="EMBL/GenBank/DDBJ databases">
        <title>Whole genome shotgun sequence of Sporosarcina luteola NBRC 105378.</title>
        <authorList>
            <person name="Hosoyama A."/>
            <person name="Uohara A."/>
            <person name="Ohji S."/>
            <person name="Ichikawa N."/>
        </authorList>
    </citation>
    <scope>NUCLEOTIDE SEQUENCE [LARGE SCALE GENOMIC DNA]</scope>
    <source>
        <strain evidence="1 2">NBRC 105378</strain>
    </source>
</reference>
<dbReference type="GO" id="GO:0009295">
    <property type="term" value="C:nucleoid"/>
    <property type="evidence" value="ECO:0007669"/>
    <property type="project" value="InterPro"/>
</dbReference>
<sequence>MYSVFRSVEEIELIRITLHVVNNRDKVLKLNDGEINLGSLDPKLHEYIITHITKSLKEERARVGRFLNPDSKVQKWSHQIISDHNTNFIDNSKKIARALYNSMEEDNRIIPGDLLVILYKNKGTGALSLSLMKMDYNDTVTRKIREDDDTGKVYIELILAGENFPNLNQKLQKVAFIIDPTLITEEKPAAVLVLDRQQGNEGKIADFFQSDFLATELLLTDEIRTTQLFKSVTSWINASEDPRSVQNRRIESKIRDDISNERNINLYSIANSLFGEDQDIEHDEESSSLKKSFIDHILPKIGDPQFKAVKTGALNKLLEKKSISTSTGIIISAPTGEFDEKVKVTPIGRTEDQEERVNITIEDVILKV</sequence>
<name>A0A511Z842_9BACL</name>
<dbReference type="Pfam" id="PF04245">
    <property type="entry name" value="NA37"/>
    <property type="match status" value="1"/>
</dbReference>
<accession>A0A511Z842</accession>
<gene>
    <name evidence="1" type="ORF">SLU01_18960</name>
</gene>
<comment type="caution">
    <text evidence="1">The sequence shown here is derived from an EMBL/GenBank/DDBJ whole genome shotgun (WGS) entry which is preliminary data.</text>
</comment>
<keyword evidence="2" id="KW-1185">Reference proteome</keyword>
<dbReference type="RefSeq" id="WP_170232651.1">
    <property type="nucleotide sequence ID" value="NZ_BJYL01000024.1"/>
</dbReference>
<dbReference type="EMBL" id="BJYL01000024">
    <property type="protein sequence ID" value="GEN83584.1"/>
    <property type="molecule type" value="Genomic_DNA"/>
</dbReference>